<feature type="transmembrane region" description="Helical" evidence="1">
    <location>
        <begin position="6"/>
        <end position="23"/>
    </location>
</feature>
<sequence length="301" mass="36087">METYHYLAITISILSFIVSIYTYKKTYELNLDTRNLNYRKALSEQFDEYSTLLHSEYWKLKDDLSNLSSALCDTNASIGNILDKYDSRNKRHLRQHVRHLRHLYVDLHDEITDRFKPELPYQTSENIYQRLAMFKHLDPDSDFRKRKKKRRNIFSWKGYNKSYQEHKLKESEKFINSFIELTGSIDKSDSINIYNEFVDACKELKDMLVIIKIKCNASYNVLESGTLKNNLQEFKLWENSPLYFRYRQYKCLMKLIDQSRIYTLNSVEEPPYLTVSEIVYYGANINMINELLCETSFSFRE</sequence>
<accession>A0A3B0WQK2</accession>
<gene>
    <name evidence="2" type="ORF">MNBD_GAMMA08-66</name>
</gene>
<dbReference type="EMBL" id="UOFH01000005">
    <property type="protein sequence ID" value="VAW58308.1"/>
    <property type="molecule type" value="Genomic_DNA"/>
</dbReference>
<organism evidence="2">
    <name type="scientific">hydrothermal vent metagenome</name>
    <dbReference type="NCBI Taxonomy" id="652676"/>
    <lineage>
        <taxon>unclassified sequences</taxon>
        <taxon>metagenomes</taxon>
        <taxon>ecological metagenomes</taxon>
    </lineage>
</organism>
<keyword evidence="1" id="KW-1133">Transmembrane helix</keyword>
<proteinExistence type="predicted"/>
<keyword evidence="1" id="KW-0472">Membrane</keyword>
<evidence type="ECO:0000313" key="2">
    <source>
        <dbReference type="EMBL" id="VAW58308.1"/>
    </source>
</evidence>
<name>A0A3B0WQK2_9ZZZZ</name>
<dbReference type="AlphaFoldDB" id="A0A3B0WQK2"/>
<evidence type="ECO:0000256" key="1">
    <source>
        <dbReference type="SAM" id="Phobius"/>
    </source>
</evidence>
<protein>
    <submittedName>
        <fullName evidence="2">Uncharacterized protein</fullName>
    </submittedName>
</protein>
<keyword evidence="1" id="KW-0812">Transmembrane</keyword>
<reference evidence="2" key="1">
    <citation type="submission" date="2018-06" db="EMBL/GenBank/DDBJ databases">
        <authorList>
            <person name="Zhirakovskaya E."/>
        </authorList>
    </citation>
    <scope>NUCLEOTIDE SEQUENCE</scope>
</reference>